<dbReference type="Pfam" id="PF00156">
    <property type="entry name" value="Pribosyltran"/>
    <property type="match status" value="1"/>
</dbReference>
<evidence type="ECO:0000259" key="2">
    <source>
        <dbReference type="Pfam" id="PF00156"/>
    </source>
</evidence>
<dbReference type="PANTHER" id="PTHR47505">
    <property type="entry name" value="DNA UTILIZATION PROTEIN YHGH"/>
    <property type="match status" value="1"/>
</dbReference>
<dbReference type="GO" id="GO:0016757">
    <property type="term" value="F:glycosyltransferase activity"/>
    <property type="evidence" value="ECO:0007669"/>
    <property type="project" value="UniProtKB-KW"/>
</dbReference>
<dbReference type="InterPro" id="IPR029057">
    <property type="entry name" value="PRTase-like"/>
</dbReference>
<dbReference type="OrthoDB" id="9779910at2"/>
<dbReference type="PANTHER" id="PTHR47505:SF1">
    <property type="entry name" value="DNA UTILIZATION PROTEIN YHGH"/>
    <property type="match status" value="1"/>
</dbReference>
<dbReference type="HOGENOM" id="CLU_054549_1_0_10"/>
<name>F0R3K4_PHOSB</name>
<dbReference type="CDD" id="cd06223">
    <property type="entry name" value="PRTases_typeI"/>
    <property type="match status" value="1"/>
</dbReference>
<keyword evidence="3" id="KW-0808">Transferase</keyword>
<reference evidence="3 4" key="1">
    <citation type="journal article" date="2011" name="Stand. Genomic Sci.">
        <title>Complete genome sequence of Bacteroides salanitronis type strain (BL78).</title>
        <authorList>
            <person name="Gronow S."/>
            <person name="Held B."/>
            <person name="Lucas S."/>
            <person name="Lapidus A."/>
            <person name="Del Rio T.G."/>
            <person name="Nolan M."/>
            <person name="Tice H."/>
            <person name="Deshpande S."/>
            <person name="Cheng J.F."/>
            <person name="Pitluck S."/>
            <person name="Liolios K."/>
            <person name="Pagani I."/>
            <person name="Ivanova N."/>
            <person name="Mavromatis K."/>
            <person name="Pati A."/>
            <person name="Tapia R."/>
            <person name="Han C."/>
            <person name="Goodwin L."/>
            <person name="Chen A."/>
            <person name="Palaniappan K."/>
            <person name="Land M."/>
            <person name="Hauser L."/>
            <person name="Chang Y.J."/>
            <person name="Jeffries C.D."/>
            <person name="Brambilla E.M."/>
            <person name="Rohde M."/>
            <person name="Goker M."/>
            <person name="Detter J.C."/>
            <person name="Woyke T."/>
            <person name="Bristow J."/>
            <person name="Markowitz V."/>
            <person name="Hugenholtz P."/>
            <person name="Kyrpides N.C."/>
            <person name="Klenk H.P."/>
            <person name="Eisen J.A."/>
        </authorList>
    </citation>
    <scope>NUCLEOTIDE SEQUENCE [LARGE SCALE GENOMIC DNA]</scope>
    <source>
        <strain evidence="3 4">DSM 18170</strain>
    </source>
</reference>
<sequence length="229" mass="25696">MRIWTDLREFFFPRLCVSCGKRLMQGEEGLCLACSASLPYTSIYNKEGNEMERCFWGRFPIVRASSLFYYAKGGKVAQVLYAMKYHNRRKLCVRMGEWMGSALLPSGFFEGIDCLVPVPLYRTRLRQRGYNQSELLARGISRKTGLPVCTDAVWRVRNNATQTQKSGYARWMNVEGLFRTAPQAALLEGKHILLVDDVLTTGATLTACADALSSVGGIRISVATLAWAK</sequence>
<dbReference type="InterPro" id="IPR051910">
    <property type="entry name" value="ComF/GntX_DNA_util-trans"/>
</dbReference>
<dbReference type="InterPro" id="IPR000836">
    <property type="entry name" value="PRTase_dom"/>
</dbReference>
<dbReference type="EMBL" id="CP002530">
    <property type="protein sequence ID" value="ADY36636.1"/>
    <property type="molecule type" value="Genomic_DNA"/>
</dbReference>
<dbReference type="Proteomes" id="UP000007486">
    <property type="component" value="Chromosome"/>
</dbReference>
<dbReference type="eggNOG" id="COG1040">
    <property type="taxonomic scope" value="Bacteria"/>
</dbReference>
<dbReference type="RefSeq" id="WP_013618065.1">
    <property type="nucleotide sequence ID" value="NC_015164.1"/>
</dbReference>
<keyword evidence="3" id="KW-0328">Glycosyltransferase</keyword>
<proteinExistence type="inferred from homology"/>
<dbReference type="STRING" id="667015.Bacsa_2081"/>
<dbReference type="SUPFAM" id="SSF53271">
    <property type="entry name" value="PRTase-like"/>
    <property type="match status" value="1"/>
</dbReference>
<keyword evidence="4" id="KW-1185">Reference proteome</keyword>
<protein>
    <submittedName>
        <fullName evidence="3">Phosphoribosyltransferase</fullName>
    </submittedName>
</protein>
<comment type="similarity">
    <text evidence="1">Belongs to the ComF/GntX family.</text>
</comment>
<evidence type="ECO:0000313" key="4">
    <source>
        <dbReference type="Proteomes" id="UP000007486"/>
    </source>
</evidence>
<gene>
    <name evidence="3" type="ordered locus">Bacsa_2081</name>
</gene>
<feature type="domain" description="Phosphoribosyltransferase" evidence="2">
    <location>
        <begin position="134"/>
        <end position="226"/>
    </location>
</feature>
<organism evidence="3 4">
    <name type="scientific">Phocaeicola salanitronis (strain DSM 18170 / JCM 13657 / CCUG 60908 / BL78)</name>
    <name type="common">Bacteroides salanitronis</name>
    <dbReference type="NCBI Taxonomy" id="667015"/>
    <lineage>
        <taxon>Bacteria</taxon>
        <taxon>Pseudomonadati</taxon>
        <taxon>Bacteroidota</taxon>
        <taxon>Bacteroidia</taxon>
        <taxon>Bacteroidales</taxon>
        <taxon>Bacteroidaceae</taxon>
        <taxon>Phocaeicola</taxon>
    </lineage>
</organism>
<evidence type="ECO:0000313" key="3">
    <source>
        <dbReference type="EMBL" id="ADY36636.1"/>
    </source>
</evidence>
<dbReference type="Gene3D" id="3.40.50.2020">
    <property type="match status" value="1"/>
</dbReference>
<dbReference type="AlphaFoldDB" id="F0R3K4"/>
<accession>F0R3K4</accession>
<evidence type="ECO:0000256" key="1">
    <source>
        <dbReference type="ARBA" id="ARBA00008007"/>
    </source>
</evidence>
<dbReference type="KEGG" id="bsa:Bacsa_2081"/>